<dbReference type="SUPFAM" id="SSF53335">
    <property type="entry name" value="S-adenosyl-L-methionine-dependent methyltransferases"/>
    <property type="match status" value="1"/>
</dbReference>
<dbReference type="InterPro" id="IPR005299">
    <property type="entry name" value="MeTrfase_7"/>
</dbReference>
<keyword evidence="5" id="KW-0460">Magnesium</keyword>
<accession>A0A087GTN1</accession>
<reference evidence="7" key="1">
    <citation type="journal article" date="2015" name="Nat. Plants">
        <title>Genome expansion of Arabis alpina linked with retrotransposition and reduced symmetric DNA methylation.</title>
        <authorList>
            <person name="Willing E.M."/>
            <person name="Rawat V."/>
            <person name="Mandakova T."/>
            <person name="Maumus F."/>
            <person name="James G.V."/>
            <person name="Nordstroem K.J."/>
            <person name="Becker C."/>
            <person name="Warthmann N."/>
            <person name="Chica C."/>
            <person name="Szarzynska B."/>
            <person name="Zytnicki M."/>
            <person name="Albani M.C."/>
            <person name="Kiefer C."/>
            <person name="Bergonzi S."/>
            <person name="Castaings L."/>
            <person name="Mateos J.L."/>
            <person name="Berns M.C."/>
            <person name="Bujdoso N."/>
            <person name="Piofczyk T."/>
            <person name="de Lorenzo L."/>
            <person name="Barrero-Sicilia C."/>
            <person name="Mateos I."/>
            <person name="Piednoel M."/>
            <person name="Hagmann J."/>
            <person name="Chen-Min-Tao R."/>
            <person name="Iglesias-Fernandez R."/>
            <person name="Schuster S.C."/>
            <person name="Alonso-Blanco C."/>
            <person name="Roudier F."/>
            <person name="Carbonero P."/>
            <person name="Paz-Ares J."/>
            <person name="Davis S.J."/>
            <person name="Pecinka A."/>
            <person name="Quesneville H."/>
            <person name="Colot V."/>
            <person name="Lysak M.A."/>
            <person name="Weigel D."/>
            <person name="Coupland G."/>
            <person name="Schneeberger K."/>
        </authorList>
    </citation>
    <scope>NUCLEOTIDE SEQUENCE [LARGE SCALE GENOMIC DNA]</scope>
    <source>
        <strain evidence="7">cv. Pajares</strain>
    </source>
</reference>
<dbReference type="GO" id="GO:0032259">
    <property type="term" value="P:methylation"/>
    <property type="evidence" value="ECO:0007669"/>
    <property type="project" value="UniProtKB-KW"/>
</dbReference>
<proteinExistence type="predicted"/>
<keyword evidence="1" id="KW-0489">Methyltransferase</keyword>
<gene>
    <name evidence="6" type="ordered locus">AALP_Aa6g347600</name>
</gene>
<dbReference type="Gene3D" id="1.10.1200.270">
    <property type="entry name" value="Methyltransferase, alpha-helical capping domain"/>
    <property type="match status" value="1"/>
</dbReference>
<dbReference type="InterPro" id="IPR042086">
    <property type="entry name" value="MeTrfase_capping"/>
</dbReference>
<dbReference type="Proteomes" id="UP000029120">
    <property type="component" value="Chromosome 6"/>
</dbReference>
<evidence type="ECO:0008006" key="8">
    <source>
        <dbReference type="Google" id="ProtNLM"/>
    </source>
</evidence>
<evidence type="ECO:0000256" key="5">
    <source>
        <dbReference type="ARBA" id="ARBA00022842"/>
    </source>
</evidence>
<name>A0A087GTN1_ARAAL</name>
<sequence>MPTSSQSYPMNGGDDQHSYIHNSSYQKSAIDGIEEKTRQYILKKLDILNLNPDLKTFTIVDFGCSSGPNTFHAVQNIIDAVKLKHLNKNKENGVLPLEFQVCFNDLPNNDFNTLFKTQPPSSEREYFSLGVPGSFYGRVLPRNSVHIGLTSYTTQWLSKVPEQVYDKKSPAWNKTYIQCNNLIEEVTKAYKVQFTKDMKIFLEARAQELVPGGLMIALGQCVPDGVYMYETWPGILMDIISDCLLDIAKSGVTTVEKIELFNLPVYFPLYSELMGAIEQNKKFTIEMMETASHAMQLTNDFITSMFRAVLSTIIENHFGDGVVDELFDQVSKKLSKQPIDFEKCKEHMVYHVVLKRQ</sequence>
<evidence type="ECO:0000313" key="7">
    <source>
        <dbReference type="Proteomes" id="UP000029120"/>
    </source>
</evidence>
<dbReference type="GO" id="GO:0008168">
    <property type="term" value="F:methyltransferase activity"/>
    <property type="evidence" value="ECO:0007669"/>
    <property type="project" value="UniProtKB-KW"/>
</dbReference>
<evidence type="ECO:0000313" key="6">
    <source>
        <dbReference type="EMBL" id="KFK33233.1"/>
    </source>
</evidence>
<keyword evidence="7" id="KW-1185">Reference proteome</keyword>
<dbReference type="AlphaFoldDB" id="A0A087GTN1"/>
<dbReference type="Gramene" id="KFK33233">
    <property type="protein sequence ID" value="KFK33233"/>
    <property type="gene ID" value="AALP_AA6G347600"/>
</dbReference>
<dbReference type="eggNOG" id="ENOG502QUIN">
    <property type="taxonomic scope" value="Eukaryota"/>
</dbReference>
<dbReference type="GO" id="GO:0046872">
    <property type="term" value="F:metal ion binding"/>
    <property type="evidence" value="ECO:0007669"/>
    <property type="project" value="UniProtKB-KW"/>
</dbReference>
<evidence type="ECO:0000256" key="2">
    <source>
        <dbReference type="ARBA" id="ARBA00022679"/>
    </source>
</evidence>
<keyword evidence="2" id="KW-0808">Transferase</keyword>
<keyword evidence="4" id="KW-0479">Metal-binding</keyword>
<dbReference type="Gene3D" id="3.40.50.150">
    <property type="entry name" value="Vaccinia Virus protein VP39"/>
    <property type="match status" value="1"/>
</dbReference>
<organism evidence="6 7">
    <name type="scientific">Arabis alpina</name>
    <name type="common">Alpine rock-cress</name>
    <dbReference type="NCBI Taxonomy" id="50452"/>
    <lineage>
        <taxon>Eukaryota</taxon>
        <taxon>Viridiplantae</taxon>
        <taxon>Streptophyta</taxon>
        <taxon>Embryophyta</taxon>
        <taxon>Tracheophyta</taxon>
        <taxon>Spermatophyta</taxon>
        <taxon>Magnoliopsida</taxon>
        <taxon>eudicotyledons</taxon>
        <taxon>Gunneridae</taxon>
        <taxon>Pentapetalae</taxon>
        <taxon>rosids</taxon>
        <taxon>malvids</taxon>
        <taxon>Brassicales</taxon>
        <taxon>Brassicaceae</taxon>
        <taxon>Arabideae</taxon>
        <taxon>Arabis</taxon>
    </lineage>
</organism>
<dbReference type="Pfam" id="PF03492">
    <property type="entry name" value="Methyltransf_7"/>
    <property type="match status" value="1"/>
</dbReference>
<dbReference type="OrthoDB" id="1523883at2759"/>
<keyword evidence="3" id="KW-0949">S-adenosyl-L-methionine</keyword>
<evidence type="ECO:0000256" key="4">
    <source>
        <dbReference type="ARBA" id="ARBA00022723"/>
    </source>
</evidence>
<dbReference type="EMBL" id="CM002874">
    <property type="protein sequence ID" value="KFK33233.1"/>
    <property type="molecule type" value="Genomic_DNA"/>
</dbReference>
<evidence type="ECO:0000256" key="1">
    <source>
        <dbReference type="ARBA" id="ARBA00022603"/>
    </source>
</evidence>
<dbReference type="PANTHER" id="PTHR31009">
    <property type="entry name" value="S-ADENOSYL-L-METHIONINE:CARBOXYL METHYLTRANSFERASE FAMILY PROTEIN"/>
    <property type="match status" value="1"/>
</dbReference>
<dbReference type="OMA" id="TWEGIVI"/>
<evidence type="ECO:0000256" key="3">
    <source>
        <dbReference type="ARBA" id="ARBA00022691"/>
    </source>
</evidence>
<protein>
    <recommendedName>
        <fullName evidence="8">S-adenosylmethionine-dependent methyltransferase</fullName>
    </recommendedName>
</protein>
<dbReference type="InterPro" id="IPR029063">
    <property type="entry name" value="SAM-dependent_MTases_sf"/>
</dbReference>